<protein>
    <submittedName>
        <fullName evidence="1">22660_t:CDS:1</fullName>
    </submittedName>
</protein>
<dbReference type="Proteomes" id="UP000789405">
    <property type="component" value="Unassembled WGS sequence"/>
</dbReference>
<sequence length="77" mass="8832">MTTSSSITYSYLSQKIIDSEAPSEVILDSLSAQQKIEVLKLCYDLQQKLLNKLLEEKRIEQAIIEIPTIELPKQDKH</sequence>
<gene>
    <name evidence="1" type="ORF">DERYTH_LOCUS26194</name>
</gene>
<accession>A0A9N9KA94</accession>
<name>A0A9N9KA94_9GLOM</name>
<comment type="caution">
    <text evidence="1">The sequence shown here is derived from an EMBL/GenBank/DDBJ whole genome shotgun (WGS) entry which is preliminary data.</text>
</comment>
<feature type="non-terminal residue" evidence="1">
    <location>
        <position position="77"/>
    </location>
</feature>
<organism evidence="1 2">
    <name type="scientific">Dentiscutata erythropus</name>
    <dbReference type="NCBI Taxonomy" id="1348616"/>
    <lineage>
        <taxon>Eukaryota</taxon>
        <taxon>Fungi</taxon>
        <taxon>Fungi incertae sedis</taxon>
        <taxon>Mucoromycota</taxon>
        <taxon>Glomeromycotina</taxon>
        <taxon>Glomeromycetes</taxon>
        <taxon>Diversisporales</taxon>
        <taxon>Gigasporaceae</taxon>
        <taxon>Dentiscutata</taxon>
    </lineage>
</organism>
<proteinExistence type="predicted"/>
<reference evidence="1" key="1">
    <citation type="submission" date="2021-06" db="EMBL/GenBank/DDBJ databases">
        <authorList>
            <person name="Kallberg Y."/>
            <person name="Tangrot J."/>
            <person name="Rosling A."/>
        </authorList>
    </citation>
    <scope>NUCLEOTIDE SEQUENCE</scope>
    <source>
        <strain evidence="1">MA453B</strain>
    </source>
</reference>
<dbReference type="OrthoDB" id="2424757at2759"/>
<dbReference type="AlphaFoldDB" id="A0A9N9KA94"/>
<evidence type="ECO:0000313" key="2">
    <source>
        <dbReference type="Proteomes" id="UP000789405"/>
    </source>
</evidence>
<keyword evidence="2" id="KW-1185">Reference proteome</keyword>
<evidence type="ECO:0000313" key="1">
    <source>
        <dbReference type="EMBL" id="CAG8815941.1"/>
    </source>
</evidence>
<dbReference type="EMBL" id="CAJVPY010053236">
    <property type="protein sequence ID" value="CAG8815941.1"/>
    <property type="molecule type" value="Genomic_DNA"/>
</dbReference>